<dbReference type="GO" id="GO:0006955">
    <property type="term" value="P:immune response"/>
    <property type="evidence" value="ECO:0007669"/>
    <property type="project" value="InterPro"/>
</dbReference>
<dbReference type="GO" id="GO:0005615">
    <property type="term" value="C:extracellular space"/>
    <property type="evidence" value="ECO:0007669"/>
    <property type="project" value="UniProtKB-KW"/>
</dbReference>
<evidence type="ECO:0000256" key="2">
    <source>
        <dbReference type="SAM" id="Phobius"/>
    </source>
</evidence>
<dbReference type="InterPro" id="IPR001811">
    <property type="entry name" value="Chemokine_IL8-like_dom"/>
</dbReference>
<keyword evidence="2" id="KW-1133">Transmembrane helix</keyword>
<keyword evidence="3" id="KW-0732">Signal</keyword>
<keyword evidence="2" id="KW-0472">Membrane</keyword>
<name>A0A667ZNB1_9TELE</name>
<dbReference type="GeneTree" id="ENSGT00410000028337"/>
<evidence type="ECO:0000313" key="6">
    <source>
        <dbReference type="Proteomes" id="UP000472263"/>
    </source>
</evidence>
<dbReference type="InterPro" id="IPR036048">
    <property type="entry name" value="Interleukin_8-like_sf"/>
</dbReference>
<dbReference type="SUPFAM" id="SSF54117">
    <property type="entry name" value="Interleukin 8-like chemokines"/>
    <property type="match status" value="1"/>
</dbReference>
<keyword evidence="2" id="KW-0812">Transmembrane</keyword>
<evidence type="ECO:0000256" key="3">
    <source>
        <dbReference type="SAM" id="SignalP"/>
    </source>
</evidence>
<protein>
    <recommendedName>
        <fullName evidence="4">Chemokine interleukin-8-like domain-containing protein</fullName>
    </recommendedName>
</protein>
<reference evidence="5" key="2">
    <citation type="submission" date="2025-08" db="UniProtKB">
        <authorList>
            <consortium name="Ensembl"/>
        </authorList>
    </citation>
    <scope>IDENTIFICATION</scope>
</reference>
<keyword evidence="1" id="KW-0202">Cytokine</keyword>
<dbReference type="GO" id="GO:0008009">
    <property type="term" value="F:chemokine activity"/>
    <property type="evidence" value="ECO:0007669"/>
    <property type="project" value="InterPro"/>
</dbReference>
<dbReference type="InParanoid" id="A0A667ZNB1"/>
<accession>A0A667ZNB1</accession>
<evidence type="ECO:0000259" key="4">
    <source>
        <dbReference type="Pfam" id="PF00048"/>
    </source>
</evidence>
<evidence type="ECO:0000313" key="5">
    <source>
        <dbReference type="Ensembl" id="ENSMMDP00005044395.1"/>
    </source>
</evidence>
<dbReference type="Gene3D" id="2.40.50.40">
    <property type="match status" value="1"/>
</dbReference>
<dbReference type="Pfam" id="PF00048">
    <property type="entry name" value="IL8"/>
    <property type="match status" value="1"/>
</dbReference>
<proteinExistence type="predicted"/>
<evidence type="ECO:0000256" key="1">
    <source>
        <dbReference type="ARBA" id="ARBA00022514"/>
    </source>
</evidence>
<dbReference type="Proteomes" id="UP000472263">
    <property type="component" value="Chromosome 10"/>
</dbReference>
<organism evidence="5 6">
    <name type="scientific">Myripristis murdjan</name>
    <name type="common">pinecone soldierfish</name>
    <dbReference type="NCBI Taxonomy" id="586833"/>
    <lineage>
        <taxon>Eukaryota</taxon>
        <taxon>Metazoa</taxon>
        <taxon>Chordata</taxon>
        <taxon>Craniata</taxon>
        <taxon>Vertebrata</taxon>
        <taxon>Euteleostomi</taxon>
        <taxon>Actinopterygii</taxon>
        <taxon>Neopterygii</taxon>
        <taxon>Teleostei</taxon>
        <taxon>Neoteleostei</taxon>
        <taxon>Acanthomorphata</taxon>
        <taxon>Holocentriformes</taxon>
        <taxon>Holocentridae</taxon>
        <taxon>Myripristis</taxon>
    </lineage>
</organism>
<sequence length="113" mass="12970">MRSFTKVLLLLAAVVCISTAQREFLSFFSSFTFQMVIVCYFFSNFLREGRRGCLCRRTRSKIPGKPSDVQDVQIYPVTIFCDTVEIIITLRDGQRHCLDPKKEQLAVLLADLV</sequence>
<feature type="domain" description="Chemokine interleukin-8-like" evidence="4">
    <location>
        <begin position="53"/>
        <end position="109"/>
    </location>
</feature>
<gene>
    <name evidence="5" type="primary">LOC115366729</name>
</gene>
<feature type="transmembrane region" description="Helical" evidence="2">
    <location>
        <begin position="32"/>
        <end position="49"/>
    </location>
</feature>
<dbReference type="Ensembl" id="ENSMMDT00005045278.1">
    <property type="protein sequence ID" value="ENSMMDP00005044395.1"/>
    <property type="gene ID" value="ENSMMDG00005020372.1"/>
</dbReference>
<feature type="chain" id="PRO_5025529048" description="Chemokine interleukin-8-like domain-containing protein" evidence="3">
    <location>
        <begin position="21"/>
        <end position="113"/>
    </location>
</feature>
<keyword evidence="6" id="KW-1185">Reference proteome</keyword>
<reference evidence="5" key="3">
    <citation type="submission" date="2025-09" db="UniProtKB">
        <authorList>
            <consortium name="Ensembl"/>
        </authorList>
    </citation>
    <scope>IDENTIFICATION</scope>
</reference>
<dbReference type="AlphaFoldDB" id="A0A667ZNB1"/>
<reference evidence="5" key="1">
    <citation type="submission" date="2019-06" db="EMBL/GenBank/DDBJ databases">
        <authorList>
            <consortium name="Wellcome Sanger Institute Data Sharing"/>
        </authorList>
    </citation>
    <scope>NUCLEOTIDE SEQUENCE [LARGE SCALE GENOMIC DNA]</scope>
</reference>
<feature type="signal peptide" evidence="3">
    <location>
        <begin position="1"/>
        <end position="20"/>
    </location>
</feature>